<organism evidence="3 4">
    <name type="scientific">Ruminiclostridium hungatei</name>
    <name type="common">Clostridium hungatei</name>
    <dbReference type="NCBI Taxonomy" id="48256"/>
    <lineage>
        <taxon>Bacteria</taxon>
        <taxon>Bacillati</taxon>
        <taxon>Bacillota</taxon>
        <taxon>Clostridia</taxon>
        <taxon>Eubacteriales</taxon>
        <taxon>Oscillospiraceae</taxon>
        <taxon>Ruminiclostridium</taxon>
    </lineage>
</organism>
<dbReference type="EMBL" id="MZGX01000021">
    <property type="protein sequence ID" value="OPX43040.1"/>
    <property type="molecule type" value="Genomic_DNA"/>
</dbReference>
<feature type="domain" description="Carbohydrate binding module family 25" evidence="2">
    <location>
        <begin position="21"/>
        <end position="101"/>
    </location>
</feature>
<protein>
    <submittedName>
        <fullName evidence="3">Carbohydrate binding domain protein</fullName>
    </submittedName>
</protein>
<dbReference type="Gene3D" id="2.60.40.10">
    <property type="entry name" value="Immunoglobulins"/>
    <property type="match status" value="1"/>
</dbReference>
<gene>
    <name evidence="3" type="ORF">CLHUN_29790</name>
</gene>
<comment type="caution">
    <text evidence="3">The sequence shown here is derived from an EMBL/GenBank/DDBJ whole genome shotgun (WGS) entry which is preliminary data.</text>
</comment>
<evidence type="ECO:0000259" key="2">
    <source>
        <dbReference type="SMART" id="SM01066"/>
    </source>
</evidence>
<sequence length="140" mass="15359">MTVKTYEDNGVILSRKAFYSGDRLKITYRGLLASEGAESVYLHFGFGDGWDSSSYIQMERISEGFLAEIQVQDGKSLELCFKDSANNWDNNSGNNYVYKISAKRQKKAAAGAGDGERPGKARGTAVKTGETKRKAKKVTG</sequence>
<dbReference type="SMART" id="SM01066">
    <property type="entry name" value="CBM_25"/>
    <property type="match status" value="1"/>
</dbReference>
<evidence type="ECO:0000313" key="3">
    <source>
        <dbReference type="EMBL" id="OPX43040.1"/>
    </source>
</evidence>
<proteinExistence type="predicted"/>
<dbReference type="RefSeq" id="WP_080065427.1">
    <property type="nucleotide sequence ID" value="NZ_MZGX01000021.1"/>
</dbReference>
<evidence type="ECO:0000256" key="1">
    <source>
        <dbReference type="SAM" id="MobiDB-lite"/>
    </source>
</evidence>
<dbReference type="InterPro" id="IPR013783">
    <property type="entry name" value="Ig-like_fold"/>
</dbReference>
<dbReference type="AlphaFoldDB" id="A0A1V4SGP5"/>
<dbReference type="Pfam" id="PF16760">
    <property type="entry name" value="CBM53"/>
    <property type="match status" value="1"/>
</dbReference>
<reference evidence="3 4" key="1">
    <citation type="submission" date="2017-03" db="EMBL/GenBank/DDBJ databases">
        <title>Genome sequence of Clostridium hungatei DSM 14427.</title>
        <authorList>
            <person name="Poehlein A."/>
            <person name="Daniel R."/>
        </authorList>
    </citation>
    <scope>NUCLEOTIDE SEQUENCE [LARGE SCALE GENOMIC DNA]</scope>
    <source>
        <strain evidence="3 4">DSM 14427</strain>
    </source>
</reference>
<dbReference type="OrthoDB" id="1683298at2"/>
<dbReference type="GO" id="GO:2001070">
    <property type="term" value="F:starch binding"/>
    <property type="evidence" value="ECO:0007669"/>
    <property type="project" value="InterPro"/>
</dbReference>
<dbReference type="STRING" id="48256.CLHUN_29790"/>
<dbReference type="InterPro" id="IPR005085">
    <property type="entry name" value="CBM25"/>
</dbReference>
<keyword evidence="4" id="KW-1185">Reference proteome</keyword>
<dbReference type="Proteomes" id="UP000191554">
    <property type="component" value="Unassembled WGS sequence"/>
</dbReference>
<feature type="region of interest" description="Disordered" evidence="1">
    <location>
        <begin position="108"/>
        <end position="140"/>
    </location>
</feature>
<name>A0A1V4SGP5_RUMHU</name>
<evidence type="ECO:0000313" key="4">
    <source>
        <dbReference type="Proteomes" id="UP000191554"/>
    </source>
</evidence>
<accession>A0A1V4SGP5</accession>